<keyword evidence="1" id="KW-0472">Membrane</keyword>
<feature type="transmembrane region" description="Helical" evidence="1">
    <location>
        <begin position="59"/>
        <end position="77"/>
    </location>
</feature>
<keyword evidence="1" id="KW-0812">Transmembrane</keyword>
<reference evidence="3" key="1">
    <citation type="submission" date="2021-01" db="UniProtKB">
        <authorList>
            <consortium name="EnsemblPlants"/>
        </authorList>
    </citation>
    <scope>IDENTIFICATION</scope>
</reference>
<name>A0A7N0TQ41_KALFE</name>
<dbReference type="Gramene" id="Kaladp0042s0250.1.v1.1">
    <property type="protein sequence ID" value="Kaladp0042s0250.1.v1.1.CDS.1"/>
    <property type="gene ID" value="Kaladp0042s0250.v1.1"/>
</dbReference>
<keyword evidence="1" id="KW-1133">Transmembrane helix</keyword>
<protein>
    <recommendedName>
        <fullName evidence="5">Secreted protein</fullName>
    </recommendedName>
</protein>
<evidence type="ECO:0000256" key="1">
    <source>
        <dbReference type="SAM" id="Phobius"/>
    </source>
</evidence>
<organism evidence="3 4">
    <name type="scientific">Kalanchoe fedtschenkoi</name>
    <name type="common">Lavender scallops</name>
    <name type="synonym">South American air plant</name>
    <dbReference type="NCBI Taxonomy" id="63787"/>
    <lineage>
        <taxon>Eukaryota</taxon>
        <taxon>Viridiplantae</taxon>
        <taxon>Streptophyta</taxon>
        <taxon>Embryophyta</taxon>
        <taxon>Tracheophyta</taxon>
        <taxon>Spermatophyta</taxon>
        <taxon>Magnoliopsida</taxon>
        <taxon>eudicotyledons</taxon>
        <taxon>Gunneridae</taxon>
        <taxon>Pentapetalae</taxon>
        <taxon>Saxifragales</taxon>
        <taxon>Crassulaceae</taxon>
        <taxon>Kalanchoe</taxon>
    </lineage>
</organism>
<sequence>MQKFFVLNILCQLHRCFANTSTLILRGCPRSPADVSPPRLQELRLSKSHNKFKYFNTNIILKMIFLSSISNLVITIWT</sequence>
<accession>A0A7N0TQ41</accession>
<feature type="signal peptide" evidence="2">
    <location>
        <begin position="1"/>
        <end position="18"/>
    </location>
</feature>
<keyword evidence="2" id="KW-0732">Signal</keyword>
<dbReference type="EnsemblPlants" id="Kaladp0042s0250.1.v1.1">
    <property type="protein sequence ID" value="Kaladp0042s0250.1.v1.1.CDS.1"/>
    <property type="gene ID" value="Kaladp0042s0250.v1.1"/>
</dbReference>
<proteinExistence type="predicted"/>
<feature type="chain" id="PRO_5029876469" description="Secreted protein" evidence="2">
    <location>
        <begin position="19"/>
        <end position="78"/>
    </location>
</feature>
<evidence type="ECO:0008006" key="5">
    <source>
        <dbReference type="Google" id="ProtNLM"/>
    </source>
</evidence>
<evidence type="ECO:0000256" key="2">
    <source>
        <dbReference type="SAM" id="SignalP"/>
    </source>
</evidence>
<dbReference type="AlphaFoldDB" id="A0A7N0TQ41"/>
<keyword evidence="4" id="KW-1185">Reference proteome</keyword>
<evidence type="ECO:0000313" key="4">
    <source>
        <dbReference type="Proteomes" id="UP000594263"/>
    </source>
</evidence>
<evidence type="ECO:0000313" key="3">
    <source>
        <dbReference type="EnsemblPlants" id="Kaladp0042s0250.1.v1.1.CDS.1"/>
    </source>
</evidence>
<dbReference type="Proteomes" id="UP000594263">
    <property type="component" value="Unplaced"/>
</dbReference>